<dbReference type="Pfam" id="PF00361">
    <property type="entry name" value="Proton_antipo_M"/>
    <property type="match status" value="1"/>
</dbReference>
<dbReference type="EMBL" id="MK105766">
    <property type="protein sequence ID" value="QDH12172.1"/>
    <property type="molecule type" value="Genomic_DNA"/>
</dbReference>
<feature type="transmembrane region" description="Helical" evidence="16">
    <location>
        <begin position="53"/>
        <end position="74"/>
    </location>
</feature>
<evidence type="ECO:0000256" key="3">
    <source>
        <dbReference type="ARBA" id="ARBA00012944"/>
    </source>
</evidence>
<feature type="transmembrane region" description="Helical" evidence="16">
    <location>
        <begin position="243"/>
        <end position="261"/>
    </location>
</feature>
<keyword evidence="5 16" id="KW-0813">Transport</keyword>
<dbReference type="GO" id="GO:0031966">
    <property type="term" value="C:mitochondrial membrane"/>
    <property type="evidence" value="ECO:0007669"/>
    <property type="project" value="UniProtKB-SubCell"/>
</dbReference>
<feature type="transmembrane region" description="Helical" evidence="16">
    <location>
        <begin position="104"/>
        <end position="124"/>
    </location>
</feature>
<evidence type="ECO:0000256" key="13">
    <source>
        <dbReference type="ARBA" id="ARBA00023128"/>
    </source>
</evidence>
<evidence type="ECO:0000256" key="4">
    <source>
        <dbReference type="ARBA" id="ARBA00021006"/>
    </source>
</evidence>
<keyword evidence="10 16" id="KW-1133">Transmembrane helix</keyword>
<evidence type="ECO:0000256" key="1">
    <source>
        <dbReference type="ARBA" id="ARBA00004225"/>
    </source>
</evidence>
<evidence type="ECO:0000259" key="17">
    <source>
        <dbReference type="Pfam" id="PF00361"/>
    </source>
</evidence>
<dbReference type="GO" id="GO:0048039">
    <property type="term" value="F:ubiquinone binding"/>
    <property type="evidence" value="ECO:0007669"/>
    <property type="project" value="TreeGrafter"/>
</dbReference>
<comment type="function">
    <text evidence="16">Core subunit of the mitochondrial membrane respiratory chain NADH dehydrogenase (Complex I) which catalyzes electron transfer from NADH through the respiratory chain, using ubiquinone as an electron acceptor. Essential for the catalytic activity and assembly of complex I.</text>
</comment>
<evidence type="ECO:0000256" key="10">
    <source>
        <dbReference type="ARBA" id="ARBA00022989"/>
    </source>
</evidence>
<feature type="transmembrane region" description="Helical" evidence="16">
    <location>
        <begin position="136"/>
        <end position="155"/>
    </location>
</feature>
<keyword evidence="11 16" id="KW-0520">NAD</keyword>
<feature type="transmembrane region" description="Helical" evidence="16">
    <location>
        <begin position="81"/>
        <end position="98"/>
    </location>
</feature>
<organism evidence="18">
    <name type="scientific">Timarete posteria</name>
    <dbReference type="NCBI Taxonomy" id="2291963"/>
    <lineage>
        <taxon>Eukaryota</taxon>
        <taxon>Metazoa</taxon>
        <taxon>Spiralia</taxon>
        <taxon>Lophotrochozoa</taxon>
        <taxon>Annelida</taxon>
        <taxon>Polychaeta</taxon>
        <taxon>Sedentaria</taxon>
        <taxon>Canalipalpata</taxon>
        <taxon>Terebellida</taxon>
        <taxon>Cirratuliformia</taxon>
        <taxon>Cirratulidae</taxon>
        <taxon>Timarete</taxon>
    </lineage>
</organism>
<keyword evidence="7 16" id="KW-0812">Transmembrane</keyword>
<feature type="transmembrane region" description="Helical" evidence="16">
    <location>
        <begin position="338"/>
        <end position="356"/>
    </location>
</feature>
<sequence>MLKIMLPLAFMLMMPKLKFYHPPLLFSLSIMFMTTFTNMNMKLMLTNFFLMDFMSSALIILTLWISALMLSVMLPNITKPLSLLTLLLATTTTLTFSMNNILMFYIMFELSLIPIIMMILFLGYQPERIQAATYMLLYTVAASLPLFISIIFLYMKNNHLNFFFMNTTLPQTPNAMIWSITISLAFMVKMPIYSVHLWLPKAHVEAPTAGSMILAALLLKLGGFGLLRLLSSFPLLMHPITPVMFAITSWGAAITALLTVRQTDFKSLIAYSSVAHMSMTLASMLTMSKWGWAGTYITMMTHGLCSSALFALAGMTFSITNTRSILITKGQIMILPKMAIWWFIFAASNMAAPPFMNLAGEIMIFSAIMSKSLAFMISIFLASFLSALYNLHLYTSMNHGSLPKYSNPTMNHPQTHYTSLYLHLLPLIFLSLKPEILLW</sequence>
<evidence type="ECO:0000256" key="15">
    <source>
        <dbReference type="ARBA" id="ARBA00049551"/>
    </source>
</evidence>
<keyword evidence="8" id="KW-1278">Translocase</keyword>
<dbReference type="GO" id="GO:0008137">
    <property type="term" value="F:NADH dehydrogenase (ubiquinone) activity"/>
    <property type="evidence" value="ECO:0007669"/>
    <property type="project" value="UniProtKB-UniRule"/>
</dbReference>
<gene>
    <name evidence="18" type="primary">nad4</name>
</gene>
<feature type="transmembrane region" description="Helical" evidence="16">
    <location>
        <begin position="211"/>
        <end position="231"/>
    </location>
</feature>
<dbReference type="PANTHER" id="PTHR43507:SF20">
    <property type="entry name" value="NADH-UBIQUINONE OXIDOREDUCTASE CHAIN 4"/>
    <property type="match status" value="1"/>
</dbReference>
<evidence type="ECO:0000256" key="8">
    <source>
        <dbReference type="ARBA" id="ARBA00022967"/>
    </source>
</evidence>
<dbReference type="EC" id="7.1.1.2" evidence="3 16"/>
<feature type="transmembrane region" description="Helical" evidence="16">
    <location>
        <begin position="362"/>
        <end position="389"/>
    </location>
</feature>
<evidence type="ECO:0000256" key="16">
    <source>
        <dbReference type="RuleBase" id="RU003297"/>
    </source>
</evidence>
<reference evidence="18" key="1">
    <citation type="journal article" date="2019" name="Mitochondrial DNA Part B Resour">
        <title>The complete mitochondrial genome of Korean endemic species, Timarete posteria (Polychaeta, Cirratulidae).</title>
        <authorList>
            <person name="Kim H."/>
            <person name="Min G.-S."/>
            <person name="Choi H.K."/>
        </authorList>
    </citation>
    <scope>NUCLEOTIDE SEQUENCE</scope>
</reference>
<protein>
    <recommendedName>
        <fullName evidence="4 16">NADH-ubiquinone oxidoreductase chain 4</fullName>
        <ecNumber evidence="3 16">7.1.1.2</ecNumber>
    </recommendedName>
</protein>
<evidence type="ECO:0000256" key="7">
    <source>
        <dbReference type="ARBA" id="ARBA00022692"/>
    </source>
</evidence>
<keyword evidence="14 16" id="KW-0472">Membrane</keyword>
<feature type="domain" description="NADH:quinone oxidoreductase/Mrp antiporter transmembrane" evidence="17">
    <location>
        <begin position="99"/>
        <end position="385"/>
    </location>
</feature>
<evidence type="ECO:0000256" key="5">
    <source>
        <dbReference type="ARBA" id="ARBA00022448"/>
    </source>
</evidence>
<evidence type="ECO:0000256" key="11">
    <source>
        <dbReference type="ARBA" id="ARBA00023027"/>
    </source>
</evidence>
<keyword evidence="6 16" id="KW-0679">Respiratory chain</keyword>
<evidence type="ECO:0000256" key="6">
    <source>
        <dbReference type="ARBA" id="ARBA00022660"/>
    </source>
</evidence>
<keyword evidence="13 16" id="KW-0496">Mitochondrion</keyword>
<comment type="similarity">
    <text evidence="2 16">Belongs to the complex I subunit 4 family.</text>
</comment>
<evidence type="ECO:0000256" key="9">
    <source>
        <dbReference type="ARBA" id="ARBA00022982"/>
    </source>
</evidence>
<dbReference type="GO" id="GO:0015990">
    <property type="term" value="P:electron transport coupled proton transport"/>
    <property type="evidence" value="ECO:0007669"/>
    <property type="project" value="TreeGrafter"/>
</dbReference>
<evidence type="ECO:0000256" key="12">
    <source>
        <dbReference type="ARBA" id="ARBA00023075"/>
    </source>
</evidence>
<comment type="subcellular location">
    <subcellularLocation>
        <location evidence="1 16">Mitochondrion membrane</location>
        <topology evidence="1 16">Multi-pass membrane protein</topology>
    </subcellularLocation>
</comment>
<dbReference type="GO" id="GO:0003954">
    <property type="term" value="F:NADH dehydrogenase activity"/>
    <property type="evidence" value="ECO:0007669"/>
    <property type="project" value="TreeGrafter"/>
</dbReference>
<evidence type="ECO:0000313" key="18">
    <source>
        <dbReference type="EMBL" id="QDH12172.1"/>
    </source>
</evidence>
<dbReference type="AlphaFoldDB" id="A0A513X8S7"/>
<proteinExistence type="inferred from homology"/>
<comment type="catalytic activity">
    <reaction evidence="15 16">
        <text>a ubiquinone + NADH + 5 H(+)(in) = a ubiquinol + NAD(+) + 4 H(+)(out)</text>
        <dbReference type="Rhea" id="RHEA:29091"/>
        <dbReference type="Rhea" id="RHEA-COMP:9565"/>
        <dbReference type="Rhea" id="RHEA-COMP:9566"/>
        <dbReference type="ChEBI" id="CHEBI:15378"/>
        <dbReference type="ChEBI" id="CHEBI:16389"/>
        <dbReference type="ChEBI" id="CHEBI:17976"/>
        <dbReference type="ChEBI" id="CHEBI:57540"/>
        <dbReference type="ChEBI" id="CHEBI:57945"/>
        <dbReference type="EC" id="7.1.1.2"/>
    </reaction>
</comment>
<feature type="transmembrane region" description="Helical" evidence="16">
    <location>
        <begin position="293"/>
        <end position="317"/>
    </location>
</feature>
<feature type="transmembrane region" description="Helical" evidence="16">
    <location>
        <begin position="268"/>
        <end position="287"/>
    </location>
</feature>
<evidence type="ECO:0000256" key="2">
    <source>
        <dbReference type="ARBA" id="ARBA00009025"/>
    </source>
</evidence>
<evidence type="ECO:0000256" key="14">
    <source>
        <dbReference type="ARBA" id="ARBA00023136"/>
    </source>
</evidence>
<name>A0A513X8S7_9ANNE</name>
<dbReference type="InterPro" id="IPR003918">
    <property type="entry name" value="NADH_UbQ_OxRdtase"/>
</dbReference>
<geneLocation type="mitochondrion" evidence="18"/>
<feature type="transmembrane region" description="Helical" evidence="16">
    <location>
        <begin position="175"/>
        <end position="199"/>
    </location>
</feature>
<dbReference type="InterPro" id="IPR001750">
    <property type="entry name" value="ND/Mrp_TM"/>
</dbReference>
<dbReference type="PANTHER" id="PTHR43507">
    <property type="entry name" value="NADH-UBIQUINONE OXIDOREDUCTASE CHAIN 4"/>
    <property type="match status" value="1"/>
</dbReference>
<dbReference type="GO" id="GO:0042773">
    <property type="term" value="P:ATP synthesis coupled electron transport"/>
    <property type="evidence" value="ECO:0007669"/>
    <property type="project" value="InterPro"/>
</dbReference>
<keyword evidence="9 16" id="KW-0249">Electron transport</keyword>
<accession>A0A513X8S7</accession>
<dbReference type="PRINTS" id="PR01437">
    <property type="entry name" value="NUOXDRDTASE4"/>
</dbReference>
<keyword evidence="12 16" id="KW-0830">Ubiquinone</keyword>